<feature type="compositionally biased region" description="Basic and acidic residues" evidence="1">
    <location>
        <begin position="55"/>
        <end position="67"/>
    </location>
</feature>
<dbReference type="RefSeq" id="WP_345607900.1">
    <property type="nucleotide sequence ID" value="NZ_BAABJO010000021.1"/>
</dbReference>
<evidence type="ECO:0000313" key="3">
    <source>
        <dbReference type="Proteomes" id="UP001500804"/>
    </source>
</evidence>
<accession>A0ABP9NUT5</accession>
<comment type="caution">
    <text evidence="2">The sequence shown here is derived from an EMBL/GenBank/DDBJ whole genome shotgun (WGS) entry which is preliminary data.</text>
</comment>
<organism evidence="2 3">
    <name type="scientific">Pseudonocardia adelaidensis</name>
    <dbReference type="NCBI Taxonomy" id="648754"/>
    <lineage>
        <taxon>Bacteria</taxon>
        <taxon>Bacillati</taxon>
        <taxon>Actinomycetota</taxon>
        <taxon>Actinomycetes</taxon>
        <taxon>Pseudonocardiales</taxon>
        <taxon>Pseudonocardiaceae</taxon>
        <taxon>Pseudonocardia</taxon>
    </lineage>
</organism>
<evidence type="ECO:0000313" key="2">
    <source>
        <dbReference type="EMBL" id="GAA5130049.1"/>
    </source>
</evidence>
<reference evidence="3" key="1">
    <citation type="journal article" date="2019" name="Int. J. Syst. Evol. Microbiol.">
        <title>The Global Catalogue of Microorganisms (GCM) 10K type strain sequencing project: providing services to taxonomists for standard genome sequencing and annotation.</title>
        <authorList>
            <consortium name="The Broad Institute Genomics Platform"/>
            <consortium name="The Broad Institute Genome Sequencing Center for Infectious Disease"/>
            <person name="Wu L."/>
            <person name="Ma J."/>
        </authorList>
    </citation>
    <scope>NUCLEOTIDE SEQUENCE [LARGE SCALE GENOMIC DNA]</scope>
    <source>
        <strain evidence="3">JCM 18302</strain>
    </source>
</reference>
<dbReference type="Proteomes" id="UP001500804">
    <property type="component" value="Unassembled WGS sequence"/>
</dbReference>
<gene>
    <name evidence="2" type="ORF">GCM10023320_51470</name>
</gene>
<keyword evidence="3" id="KW-1185">Reference proteome</keyword>
<proteinExistence type="predicted"/>
<feature type="region of interest" description="Disordered" evidence="1">
    <location>
        <begin position="34"/>
        <end position="67"/>
    </location>
</feature>
<dbReference type="EMBL" id="BAABJO010000021">
    <property type="protein sequence ID" value="GAA5130049.1"/>
    <property type="molecule type" value="Genomic_DNA"/>
</dbReference>
<name>A0ABP9NUT5_9PSEU</name>
<sequence length="67" mass="7791">MFVDIPHLSVESEAHRAALLADAENYRLARLVRQARRRRRETPRSDPHPTGPAVRNDEAERRYAVSR</sequence>
<protein>
    <submittedName>
        <fullName evidence="2">Uncharacterized protein</fullName>
    </submittedName>
</protein>
<evidence type="ECO:0000256" key="1">
    <source>
        <dbReference type="SAM" id="MobiDB-lite"/>
    </source>
</evidence>